<dbReference type="PROSITE" id="PS00027">
    <property type="entry name" value="HOMEOBOX_1"/>
    <property type="match status" value="1"/>
</dbReference>
<accession>A0A8H6PSX5</accession>
<dbReference type="CDD" id="cd00086">
    <property type="entry name" value="homeodomain"/>
    <property type="match status" value="1"/>
</dbReference>
<keyword evidence="3 9" id="KW-0238">DNA-binding</keyword>
<organism evidence="13 14">
    <name type="scientific">Aspergillus hiratsukae</name>
    <dbReference type="NCBI Taxonomy" id="1194566"/>
    <lineage>
        <taxon>Eukaryota</taxon>
        <taxon>Fungi</taxon>
        <taxon>Dikarya</taxon>
        <taxon>Ascomycota</taxon>
        <taxon>Pezizomycotina</taxon>
        <taxon>Eurotiomycetes</taxon>
        <taxon>Eurotiomycetidae</taxon>
        <taxon>Eurotiales</taxon>
        <taxon>Aspergillaceae</taxon>
        <taxon>Aspergillus</taxon>
        <taxon>Aspergillus subgen. Fumigati</taxon>
    </lineage>
</organism>
<evidence type="ECO:0000256" key="1">
    <source>
        <dbReference type="ARBA" id="ARBA00004123"/>
    </source>
</evidence>
<dbReference type="InterPro" id="IPR009057">
    <property type="entry name" value="Homeodomain-like_sf"/>
</dbReference>
<dbReference type="PANTHER" id="PTHR10742">
    <property type="entry name" value="FLAVIN MONOAMINE OXIDASE"/>
    <property type="match status" value="1"/>
</dbReference>
<dbReference type="InterPro" id="IPR050281">
    <property type="entry name" value="Flavin_monoamine_oxidase"/>
</dbReference>
<evidence type="ECO:0000256" key="11">
    <source>
        <dbReference type="SAM" id="MobiDB-lite"/>
    </source>
</evidence>
<feature type="compositionally biased region" description="Low complexity" evidence="11">
    <location>
        <begin position="253"/>
        <end position="264"/>
    </location>
</feature>
<reference evidence="13" key="1">
    <citation type="submission" date="2020-06" db="EMBL/GenBank/DDBJ databases">
        <title>Draft genome sequences of strains closely related to Aspergillus parafelis and Aspergillus hiratsukae.</title>
        <authorList>
            <person name="Dos Santos R.A.C."/>
            <person name="Rivero-Menendez O."/>
            <person name="Steenwyk J.L."/>
            <person name="Mead M.E."/>
            <person name="Goldman G.H."/>
            <person name="Alastruey-Izquierdo A."/>
            <person name="Rokas A."/>
        </authorList>
    </citation>
    <scope>NUCLEOTIDE SEQUENCE</scope>
    <source>
        <strain evidence="13">CNM-CM6106</strain>
    </source>
</reference>
<comment type="subcellular location">
    <subcellularLocation>
        <location evidence="1 9 10">Nucleus</location>
    </subcellularLocation>
</comment>
<dbReference type="Pfam" id="PF00046">
    <property type="entry name" value="Homeodomain"/>
    <property type="match status" value="1"/>
</dbReference>
<protein>
    <recommendedName>
        <fullName evidence="12">Homeobox domain-containing protein</fullName>
    </recommendedName>
</protein>
<dbReference type="Pfam" id="PF01593">
    <property type="entry name" value="Amino_oxidase"/>
    <property type="match status" value="1"/>
</dbReference>
<feature type="DNA-binding region" description="Homeobox" evidence="9">
    <location>
        <begin position="52"/>
        <end position="111"/>
    </location>
</feature>
<evidence type="ECO:0000259" key="12">
    <source>
        <dbReference type="PROSITE" id="PS50071"/>
    </source>
</evidence>
<dbReference type="Gene3D" id="1.10.10.60">
    <property type="entry name" value="Homeodomain-like"/>
    <property type="match status" value="1"/>
</dbReference>
<dbReference type="GO" id="GO:0016491">
    <property type="term" value="F:oxidoreductase activity"/>
    <property type="evidence" value="ECO:0007669"/>
    <property type="project" value="InterPro"/>
</dbReference>
<comment type="caution">
    <text evidence="13">The sequence shown here is derived from an EMBL/GenBank/DDBJ whole genome shotgun (WGS) entry which is preliminary data.</text>
</comment>
<dbReference type="GO" id="GO:0000981">
    <property type="term" value="F:DNA-binding transcription factor activity, RNA polymerase II-specific"/>
    <property type="evidence" value="ECO:0007669"/>
    <property type="project" value="InterPro"/>
</dbReference>
<evidence type="ECO:0000256" key="9">
    <source>
        <dbReference type="PROSITE-ProRule" id="PRU00108"/>
    </source>
</evidence>
<feature type="compositionally biased region" description="Polar residues" evidence="11">
    <location>
        <begin position="411"/>
        <end position="437"/>
    </location>
</feature>
<dbReference type="InterPro" id="IPR001356">
    <property type="entry name" value="HD"/>
</dbReference>
<dbReference type="SUPFAM" id="SSF51905">
    <property type="entry name" value="FAD/NAD(P)-binding domain"/>
    <property type="match status" value="1"/>
</dbReference>
<dbReference type="EMBL" id="JACBAF010002261">
    <property type="protein sequence ID" value="KAF7160425.1"/>
    <property type="molecule type" value="Genomic_DNA"/>
</dbReference>
<dbReference type="FunFam" id="1.10.10.60:FF:000286">
    <property type="entry name" value="Homeobox transcription factor"/>
    <property type="match status" value="1"/>
</dbReference>
<keyword evidence="6 9" id="KW-0539">Nucleus</keyword>
<feature type="compositionally biased region" description="Polar residues" evidence="11">
    <location>
        <begin position="10"/>
        <end position="20"/>
    </location>
</feature>
<dbReference type="AlphaFoldDB" id="A0A8H6PSX5"/>
<feature type="compositionally biased region" description="Low complexity" evidence="11">
    <location>
        <begin position="135"/>
        <end position="160"/>
    </location>
</feature>
<dbReference type="PRINTS" id="PR00419">
    <property type="entry name" value="ADXRDTASE"/>
</dbReference>
<evidence type="ECO:0000256" key="3">
    <source>
        <dbReference type="ARBA" id="ARBA00023125"/>
    </source>
</evidence>
<feature type="compositionally biased region" description="Polar residues" evidence="11">
    <location>
        <begin position="170"/>
        <end position="179"/>
    </location>
</feature>
<dbReference type="SMART" id="SM00389">
    <property type="entry name" value="HOX"/>
    <property type="match status" value="1"/>
</dbReference>
<feature type="compositionally biased region" description="Basic and acidic residues" evidence="11">
    <location>
        <begin position="523"/>
        <end position="532"/>
    </location>
</feature>
<keyword evidence="4 9" id="KW-0371">Homeobox</keyword>
<dbReference type="GO" id="GO:0003682">
    <property type="term" value="F:chromatin binding"/>
    <property type="evidence" value="ECO:0007669"/>
    <property type="project" value="TreeGrafter"/>
</dbReference>
<dbReference type="Proteomes" id="UP000662466">
    <property type="component" value="Unassembled WGS sequence"/>
</dbReference>
<evidence type="ECO:0000256" key="7">
    <source>
        <dbReference type="ARBA" id="ARBA00023306"/>
    </source>
</evidence>
<keyword evidence="7" id="KW-0131">Cell cycle</keyword>
<evidence type="ECO:0000256" key="4">
    <source>
        <dbReference type="ARBA" id="ARBA00023155"/>
    </source>
</evidence>
<dbReference type="InterPro" id="IPR036188">
    <property type="entry name" value="FAD/NAD-bd_sf"/>
</dbReference>
<feature type="domain" description="Homeobox" evidence="12">
    <location>
        <begin position="50"/>
        <end position="110"/>
    </location>
</feature>
<feature type="region of interest" description="Disordered" evidence="11">
    <location>
        <begin position="102"/>
        <end position="331"/>
    </location>
</feature>
<feature type="compositionally biased region" description="Low complexity" evidence="11">
    <location>
        <begin position="384"/>
        <end position="402"/>
    </location>
</feature>
<comment type="subunit">
    <text evidence="8">Interacts with MCM1.</text>
</comment>
<feature type="region of interest" description="Disordered" evidence="11">
    <location>
        <begin position="511"/>
        <end position="532"/>
    </location>
</feature>
<dbReference type="PROSITE" id="PS50071">
    <property type="entry name" value="HOMEOBOX_2"/>
    <property type="match status" value="1"/>
</dbReference>
<dbReference type="InterPro" id="IPR002937">
    <property type="entry name" value="Amino_oxidase"/>
</dbReference>
<dbReference type="GO" id="GO:0050660">
    <property type="term" value="F:flavin adenine dinucleotide binding"/>
    <property type="evidence" value="ECO:0007669"/>
    <property type="project" value="TreeGrafter"/>
</dbReference>
<dbReference type="PANTHER" id="PTHR10742:SF414">
    <property type="entry name" value="CONTAINING AMINE OXIDASE, PUTATIVE (AFU_ORTHOLOGUE AFUA_3G12150)-RELATED"/>
    <property type="match status" value="1"/>
</dbReference>
<dbReference type="SUPFAM" id="SSF46689">
    <property type="entry name" value="Homeodomain-like"/>
    <property type="match status" value="1"/>
</dbReference>
<dbReference type="GO" id="GO:0005634">
    <property type="term" value="C:nucleus"/>
    <property type="evidence" value="ECO:0007669"/>
    <property type="project" value="UniProtKB-SubCell"/>
</dbReference>
<dbReference type="GO" id="GO:0006338">
    <property type="term" value="P:chromatin remodeling"/>
    <property type="evidence" value="ECO:0007669"/>
    <property type="project" value="TreeGrafter"/>
</dbReference>
<name>A0A8H6PSX5_9EURO</name>
<proteinExistence type="predicted"/>
<keyword evidence="2" id="KW-0805">Transcription regulation</keyword>
<feature type="compositionally biased region" description="Low complexity" evidence="11">
    <location>
        <begin position="190"/>
        <end position="212"/>
    </location>
</feature>
<evidence type="ECO:0000256" key="2">
    <source>
        <dbReference type="ARBA" id="ARBA00023015"/>
    </source>
</evidence>
<feature type="compositionally biased region" description="Polar residues" evidence="11">
    <location>
        <begin position="216"/>
        <end position="234"/>
    </location>
</feature>
<evidence type="ECO:0000256" key="5">
    <source>
        <dbReference type="ARBA" id="ARBA00023163"/>
    </source>
</evidence>
<dbReference type="GO" id="GO:0003677">
    <property type="term" value="F:DNA binding"/>
    <property type="evidence" value="ECO:0007669"/>
    <property type="project" value="UniProtKB-UniRule"/>
</dbReference>
<dbReference type="InterPro" id="IPR017970">
    <property type="entry name" value="Homeobox_CS"/>
</dbReference>
<evidence type="ECO:0000256" key="10">
    <source>
        <dbReference type="RuleBase" id="RU000682"/>
    </source>
</evidence>
<feature type="region of interest" description="Disordered" evidence="11">
    <location>
        <begin position="383"/>
        <end position="447"/>
    </location>
</feature>
<dbReference type="GO" id="GO:0000082">
    <property type="term" value="P:G1/S transition of mitotic cell cycle"/>
    <property type="evidence" value="ECO:0007669"/>
    <property type="project" value="UniProtKB-ARBA"/>
</dbReference>
<dbReference type="GO" id="GO:0000122">
    <property type="term" value="P:negative regulation of transcription by RNA polymerase II"/>
    <property type="evidence" value="ECO:0007669"/>
    <property type="project" value="UniProtKB-ARBA"/>
</dbReference>
<feature type="region of interest" description="Disordered" evidence="11">
    <location>
        <begin position="1"/>
        <end position="20"/>
    </location>
</feature>
<evidence type="ECO:0000313" key="14">
    <source>
        <dbReference type="Proteomes" id="UP000662466"/>
    </source>
</evidence>
<gene>
    <name evidence="13" type="ORF">CNMCM6106_007905</name>
</gene>
<dbReference type="Gene3D" id="3.50.50.60">
    <property type="entry name" value="FAD/NAD(P)-binding domain"/>
    <property type="match status" value="2"/>
</dbReference>
<keyword evidence="5" id="KW-0804">Transcription</keyword>
<sequence length="915" mass="100486">MSDPERSAVACSSSPPTVQTSESATLNYAFLVHSQKTLTQNLPPRVDNKLLARQKRRRTSPEDHAILEAEYQRNPKPDKTARANIVSRVSLGEKEVQIWFQNRRQNDRRKSKPLQPHELLAPRSDVSSPLRQTTSDDSPSGEPGSSSGGEQYDGQEQGGDFAELPLEDSVPQSQSSYESVENGGKDDTAQLSLSSQTSLSSQSSENSQELNEAISDRTSTQQDNDTPLDDTQLSAKRKRSISDLRGDVSNTFQQPEPQPQQQTPSGLQVVKSPPSLRLSLSFDGEAMVRRQGELTPSPPKGRNSLRIAMSSDGKAVIRTEDEPSPSKGRISMFSTRSSRFAGLRRSSSAVVLGTPRAGAMEKEKAFGRSRDPRNWESFFDTDARSALSTPSSSQSAPNAATPNLMRAPAQRSLTRSLSARHTNLSTSTANDYLNTPIPQHAGEKRRKLSRTVSSLGRLESGLGNLNRTPSGTYKTSKLRDTMKDKDDLDVECGDSDKENWIPGTRVSHVRRRAASHHQSQRPVLKESNGRDGRINRNLVATGRRSRIPQPSHRKSIKSMPELAADVSAFMAGGGVASQEEDLDCVQGLLSLSQGAWRAPIPPAPSNNIAIFGRQSSLLPHRVATMGGGLKVAIVGAGFAGLRCADILVQNGVQVTIFEARDRLGGRVHQTKIGDHLIDLGPNWIHGTENNPIAGVAEVTGTTIGDFEGEQIIFSRDGELVDEATSAKVSEFLWSTIDEAFEYSNAHKDSIPPDRSLLDFFKERVSKTDLSPEEKQLCIDTCRMWGAYVGDSIERQSLKFFCLEECIDGNNFFIASTYKKILDYVSKAATQHADIRFNQPIIKVETDFRENSSAPRRVILTTAAGETHQFDEVVVTCPLGWLKRNKSAFHPALPPRHLQAIDSISYGRLEKTQQPG</sequence>
<evidence type="ECO:0000256" key="8">
    <source>
        <dbReference type="ARBA" id="ARBA00065092"/>
    </source>
</evidence>
<evidence type="ECO:0000313" key="13">
    <source>
        <dbReference type="EMBL" id="KAF7160425.1"/>
    </source>
</evidence>
<evidence type="ECO:0000256" key="6">
    <source>
        <dbReference type="ARBA" id="ARBA00023242"/>
    </source>
</evidence>